<accession>A0A1X2IDU6</accession>
<keyword evidence="8" id="KW-1185">Reference proteome</keyword>
<dbReference type="InterPro" id="IPR023313">
    <property type="entry name" value="UBQ-conjugating_AS"/>
</dbReference>
<dbReference type="SUPFAM" id="SSF54495">
    <property type="entry name" value="UBC-like"/>
    <property type="match status" value="1"/>
</dbReference>
<evidence type="ECO:0000256" key="3">
    <source>
        <dbReference type="PROSITE-ProRule" id="PRU10133"/>
    </source>
</evidence>
<dbReference type="EMBL" id="MCGE01000014">
    <property type="protein sequence ID" value="ORZ14696.1"/>
    <property type="molecule type" value="Genomic_DNA"/>
</dbReference>
<evidence type="ECO:0000259" key="6">
    <source>
        <dbReference type="PROSITE" id="PS50127"/>
    </source>
</evidence>
<dbReference type="AlphaFoldDB" id="A0A1X2IDU6"/>
<dbReference type="OrthoDB" id="19692at2759"/>
<feature type="region of interest" description="Disordered" evidence="5">
    <location>
        <begin position="191"/>
        <end position="217"/>
    </location>
</feature>
<protein>
    <submittedName>
        <fullName evidence="7">Ubiquitin-conjugating enzyme/RWD-like protein</fullName>
    </submittedName>
</protein>
<dbReference type="SMART" id="SM00212">
    <property type="entry name" value="UBCc"/>
    <property type="match status" value="1"/>
</dbReference>
<dbReference type="InterPro" id="IPR016135">
    <property type="entry name" value="UBQ-conjugating_enzyme/RWD"/>
</dbReference>
<reference evidence="7 8" key="1">
    <citation type="submission" date="2016-07" db="EMBL/GenBank/DDBJ databases">
        <title>Pervasive Adenine N6-methylation of Active Genes in Fungi.</title>
        <authorList>
            <consortium name="DOE Joint Genome Institute"/>
            <person name="Mondo S.J."/>
            <person name="Dannebaum R.O."/>
            <person name="Kuo R.C."/>
            <person name="Labutti K."/>
            <person name="Haridas S."/>
            <person name="Kuo A."/>
            <person name="Salamov A."/>
            <person name="Ahrendt S.R."/>
            <person name="Lipzen A."/>
            <person name="Sullivan W."/>
            <person name="Andreopoulos W.B."/>
            <person name="Clum A."/>
            <person name="Lindquist E."/>
            <person name="Daum C."/>
            <person name="Ramamoorthy G.K."/>
            <person name="Gryganskyi A."/>
            <person name="Culley D."/>
            <person name="Magnuson J.K."/>
            <person name="James T.Y."/>
            <person name="O'Malley M.A."/>
            <person name="Stajich J.E."/>
            <person name="Spatafora J.W."/>
            <person name="Visel A."/>
            <person name="Grigoriev I.V."/>
        </authorList>
    </citation>
    <scope>NUCLEOTIDE SEQUENCE [LARGE SCALE GENOMIC DNA]</scope>
    <source>
        <strain evidence="7 8">NRRL 1336</strain>
    </source>
</reference>
<sequence>MSSAANTLQRQFKDLIRSPVPGFVVDLKDENIFEWSVAIIGLPKTIYEGGYFMATMTFPSDYPFHPPTFRFDREFYHPNVYDDGRLCISILHPPGDDPVSGEKAEERWNPTQSVESVLMSIVSLLADPNCSSPANVDAGVAFRKDRELYDGIVKQQVELSKQDIPPGFKMPTSEKDFMIAAPVEIEEDDNFWYESCDESDLDAGDDDDFEEDDEEDD</sequence>
<evidence type="ECO:0000313" key="7">
    <source>
        <dbReference type="EMBL" id="ORZ14696.1"/>
    </source>
</evidence>
<name>A0A1X2IDU6_9FUNG</name>
<dbReference type="PROSITE" id="PS50127">
    <property type="entry name" value="UBC_2"/>
    <property type="match status" value="1"/>
</dbReference>
<proteinExistence type="inferred from homology"/>
<gene>
    <name evidence="7" type="ORF">BCR42DRAFT_417482</name>
</gene>
<evidence type="ECO:0000256" key="2">
    <source>
        <dbReference type="ARBA" id="ARBA00022786"/>
    </source>
</evidence>
<organism evidence="7 8">
    <name type="scientific">Absidia repens</name>
    <dbReference type="NCBI Taxonomy" id="90262"/>
    <lineage>
        <taxon>Eukaryota</taxon>
        <taxon>Fungi</taxon>
        <taxon>Fungi incertae sedis</taxon>
        <taxon>Mucoromycota</taxon>
        <taxon>Mucoromycotina</taxon>
        <taxon>Mucoromycetes</taxon>
        <taxon>Mucorales</taxon>
        <taxon>Cunninghamellaceae</taxon>
        <taxon>Absidia</taxon>
    </lineage>
</organism>
<dbReference type="STRING" id="90262.A0A1X2IDU6"/>
<keyword evidence="2 4" id="KW-0833">Ubl conjugation pathway</keyword>
<dbReference type="FunFam" id="3.10.110.10:FF:000051">
    <property type="entry name" value="ubiquitin-conjugating enzyme E2 R2-like"/>
    <property type="match status" value="1"/>
</dbReference>
<feature type="active site" description="Glycyl thioester intermediate" evidence="3">
    <location>
        <position position="87"/>
    </location>
</feature>
<evidence type="ECO:0000256" key="5">
    <source>
        <dbReference type="SAM" id="MobiDB-lite"/>
    </source>
</evidence>
<keyword evidence="4" id="KW-0547">Nucleotide-binding</keyword>
<comment type="similarity">
    <text evidence="4">Belongs to the ubiquitin-conjugating enzyme family.</text>
</comment>
<evidence type="ECO:0000256" key="4">
    <source>
        <dbReference type="RuleBase" id="RU362109"/>
    </source>
</evidence>
<dbReference type="PROSITE" id="PS00183">
    <property type="entry name" value="UBC_1"/>
    <property type="match status" value="1"/>
</dbReference>
<dbReference type="GO" id="GO:0005524">
    <property type="term" value="F:ATP binding"/>
    <property type="evidence" value="ECO:0007669"/>
    <property type="project" value="UniProtKB-UniRule"/>
</dbReference>
<dbReference type="GO" id="GO:0016740">
    <property type="term" value="F:transferase activity"/>
    <property type="evidence" value="ECO:0007669"/>
    <property type="project" value="UniProtKB-KW"/>
</dbReference>
<dbReference type="Proteomes" id="UP000193560">
    <property type="component" value="Unassembled WGS sequence"/>
</dbReference>
<keyword evidence="1" id="KW-0808">Transferase</keyword>
<evidence type="ECO:0000256" key="1">
    <source>
        <dbReference type="ARBA" id="ARBA00022679"/>
    </source>
</evidence>
<dbReference type="InterPro" id="IPR000608">
    <property type="entry name" value="UBC"/>
</dbReference>
<dbReference type="Pfam" id="PF00179">
    <property type="entry name" value="UQ_con"/>
    <property type="match status" value="1"/>
</dbReference>
<dbReference type="Gene3D" id="3.10.110.10">
    <property type="entry name" value="Ubiquitin Conjugating Enzyme"/>
    <property type="match status" value="1"/>
</dbReference>
<comment type="caution">
    <text evidence="7">The sequence shown here is derived from an EMBL/GenBank/DDBJ whole genome shotgun (WGS) entry which is preliminary data.</text>
</comment>
<dbReference type="PANTHER" id="PTHR24067">
    <property type="entry name" value="UBIQUITIN-CONJUGATING ENZYME E2"/>
    <property type="match status" value="1"/>
</dbReference>
<dbReference type="InterPro" id="IPR050113">
    <property type="entry name" value="Ub_conjugating_enzyme"/>
</dbReference>
<feature type="domain" description="UBC core" evidence="6">
    <location>
        <begin position="3"/>
        <end position="162"/>
    </location>
</feature>
<evidence type="ECO:0000313" key="8">
    <source>
        <dbReference type="Proteomes" id="UP000193560"/>
    </source>
</evidence>
<keyword evidence="4" id="KW-0067">ATP-binding</keyword>